<accession>A0AAW0NNW7</accession>
<gene>
    <name evidence="2" type="ORF">WMY93_022184</name>
</gene>
<sequence>MSQDVEISSNPQLAQGVIELVEKDWSDAGEVLSADLDRFIADFLRHEIDQFRTKIAESDVRKRFSELTSAHETATQENRALLNQLLQLRKKAEEEMAMEIEMKRVDKELTVLKHQRNYLQDEITCQKSKLRQTMAVKQCYLEMVAQKDNLQKENQTLRQNISDTTQEIAREKSWKPKLDAMKQQVNMMEKKIANRRAMLENYDDIKKKDAEVEASNAKLEKKRLKLCSELTSLKDVEHKLEACKVNIDELREKNCCLHENVQSLNEELTSKKLLNVQLELLNVEKKALLKRNVSLKENMVELMIQEKNQQPLVNEIEAAGEENEMMRRQNEQMQTSLEELYVKVHNRDIEEVKKNALKEETERMKQLNLGLTKEALHMEARTRQPRT</sequence>
<evidence type="ECO:0000256" key="1">
    <source>
        <dbReference type="SAM" id="Coils"/>
    </source>
</evidence>
<comment type="caution">
    <text evidence="2">The sequence shown here is derived from an EMBL/GenBank/DDBJ whole genome shotgun (WGS) entry which is preliminary data.</text>
</comment>
<evidence type="ECO:0000313" key="2">
    <source>
        <dbReference type="EMBL" id="KAK7896859.1"/>
    </source>
</evidence>
<feature type="coiled-coil region" evidence="1">
    <location>
        <begin position="140"/>
        <end position="362"/>
    </location>
</feature>
<organism evidence="2 3">
    <name type="scientific">Mugilogobius chulae</name>
    <name type="common">yellowstripe goby</name>
    <dbReference type="NCBI Taxonomy" id="88201"/>
    <lineage>
        <taxon>Eukaryota</taxon>
        <taxon>Metazoa</taxon>
        <taxon>Chordata</taxon>
        <taxon>Craniata</taxon>
        <taxon>Vertebrata</taxon>
        <taxon>Euteleostomi</taxon>
        <taxon>Actinopterygii</taxon>
        <taxon>Neopterygii</taxon>
        <taxon>Teleostei</taxon>
        <taxon>Neoteleostei</taxon>
        <taxon>Acanthomorphata</taxon>
        <taxon>Gobiaria</taxon>
        <taxon>Gobiiformes</taxon>
        <taxon>Gobioidei</taxon>
        <taxon>Gobiidae</taxon>
        <taxon>Gobionellinae</taxon>
        <taxon>Mugilogobius</taxon>
    </lineage>
</organism>
<reference evidence="3" key="1">
    <citation type="submission" date="2024-04" db="EMBL/GenBank/DDBJ databases">
        <title>Salinicola lusitanus LLJ914,a marine bacterium isolated from the Okinawa Trough.</title>
        <authorList>
            <person name="Li J."/>
        </authorList>
    </citation>
    <scope>NUCLEOTIDE SEQUENCE [LARGE SCALE GENOMIC DNA]</scope>
</reference>
<name>A0AAW0NNW7_9GOBI</name>
<feature type="coiled-coil region" evidence="1">
    <location>
        <begin position="71"/>
        <end position="102"/>
    </location>
</feature>
<dbReference type="Proteomes" id="UP001460270">
    <property type="component" value="Unassembled WGS sequence"/>
</dbReference>
<proteinExistence type="predicted"/>
<protein>
    <submittedName>
        <fullName evidence="2">Uncharacterized protein</fullName>
    </submittedName>
</protein>
<evidence type="ECO:0000313" key="3">
    <source>
        <dbReference type="Proteomes" id="UP001460270"/>
    </source>
</evidence>
<keyword evidence="3" id="KW-1185">Reference proteome</keyword>
<keyword evidence="1" id="KW-0175">Coiled coil</keyword>
<dbReference type="EMBL" id="JBBPFD010000015">
    <property type="protein sequence ID" value="KAK7896859.1"/>
    <property type="molecule type" value="Genomic_DNA"/>
</dbReference>
<dbReference type="AlphaFoldDB" id="A0AAW0NNW7"/>